<dbReference type="InterPro" id="IPR044668">
    <property type="entry name" value="PuuD-like"/>
</dbReference>
<dbReference type="CDD" id="cd01745">
    <property type="entry name" value="GATase1_2"/>
    <property type="match status" value="1"/>
</dbReference>
<name>A0ABV3GT48_MICGL</name>
<organism evidence="1 2">
    <name type="scientific">Microtetraspora glauca</name>
    <dbReference type="NCBI Taxonomy" id="1996"/>
    <lineage>
        <taxon>Bacteria</taxon>
        <taxon>Bacillati</taxon>
        <taxon>Actinomycetota</taxon>
        <taxon>Actinomycetes</taxon>
        <taxon>Streptosporangiales</taxon>
        <taxon>Streptosporangiaceae</taxon>
        <taxon>Microtetraspora</taxon>
    </lineage>
</organism>
<dbReference type="InterPro" id="IPR029062">
    <property type="entry name" value="Class_I_gatase-like"/>
</dbReference>
<dbReference type="GO" id="GO:0016787">
    <property type="term" value="F:hydrolase activity"/>
    <property type="evidence" value="ECO:0007669"/>
    <property type="project" value="UniProtKB-KW"/>
</dbReference>
<reference evidence="1 2" key="1">
    <citation type="submission" date="2024-06" db="EMBL/GenBank/DDBJ databases">
        <title>The Natural Products Discovery Center: Release of the First 8490 Sequenced Strains for Exploring Actinobacteria Biosynthetic Diversity.</title>
        <authorList>
            <person name="Kalkreuter E."/>
            <person name="Kautsar S.A."/>
            <person name="Yang D."/>
            <person name="Bader C.D."/>
            <person name="Teijaro C.N."/>
            <person name="Fluegel L."/>
            <person name="Davis C.M."/>
            <person name="Simpson J.R."/>
            <person name="Lauterbach L."/>
            <person name="Steele A.D."/>
            <person name="Gui C."/>
            <person name="Meng S."/>
            <person name="Li G."/>
            <person name="Viehrig K."/>
            <person name="Ye F."/>
            <person name="Su P."/>
            <person name="Kiefer A.F."/>
            <person name="Nichols A."/>
            <person name="Cepeda A.J."/>
            <person name="Yan W."/>
            <person name="Fan B."/>
            <person name="Jiang Y."/>
            <person name="Adhikari A."/>
            <person name="Zheng C.-J."/>
            <person name="Schuster L."/>
            <person name="Cowan T.M."/>
            <person name="Smanski M.J."/>
            <person name="Chevrette M.G."/>
            <person name="De Carvalho L.P.S."/>
            <person name="Shen B."/>
        </authorList>
    </citation>
    <scope>NUCLEOTIDE SEQUENCE [LARGE SCALE GENOMIC DNA]</scope>
    <source>
        <strain evidence="1 2">NPDC050100</strain>
    </source>
</reference>
<protein>
    <submittedName>
        <fullName evidence="1">Gamma-glutamyl-gamma-aminobutyrate hydrolase family protein</fullName>
    </submittedName>
</protein>
<comment type="caution">
    <text evidence="1">The sequence shown here is derived from an EMBL/GenBank/DDBJ whole genome shotgun (WGS) entry which is preliminary data.</text>
</comment>
<accession>A0ABV3GT48</accession>
<dbReference type="PANTHER" id="PTHR43235:SF1">
    <property type="entry name" value="GLUTAMINE AMIDOTRANSFERASE PB2B2.05-RELATED"/>
    <property type="match status" value="1"/>
</dbReference>
<dbReference type="InterPro" id="IPR011697">
    <property type="entry name" value="Peptidase_C26"/>
</dbReference>
<dbReference type="PANTHER" id="PTHR43235">
    <property type="entry name" value="GLUTAMINE AMIDOTRANSFERASE PB2B2.05-RELATED"/>
    <property type="match status" value="1"/>
</dbReference>
<dbReference type="SUPFAM" id="SSF52317">
    <property type="entry name" value="Class I glutamine amidotransferase-like"/>
    <property type="match status" value="1"/>
</dbReference>
<dbReference type="Pfam" id="PF07722">
    <property type="entry name" value="Peptidase_C26"/>
    <property type="match status" value="1"/>
</dbReference>
<keyword evidence="2" id="KW-1185">Reference proteome</keyword>
<dbReference type="PROSITE" id="PS51273">
    <property type="entry name" value="GATASE_TYPE_1"/>
    <property type="match status" value="1"/>
</dbReference>
<dbReference type="Gene3D" id="3.40.50.880">
    <property type="match status" value="1"/>
</dbReference>
<evidence type="ECO:0000313" key="2">
    <source>
        <dbReference type="Proteomes" id="UP001551675"/>
    </source>
</evidence>
<evidence type="ECO:0000313" key="1">
    <source>
        <dbReference type="EMBL" id="MEV0974677.1"/>
    </source>
</evidence>
<dbReference type="RefSeq" id="WP_358141586.1">
    <property type="nucleotide sequence ID" value="NZ_JBFALK010000033.1"/>
</dbReference>
<keyword evidence="1" id="KW-0378">Hydrolase</keyword>
<sequence>MRPLVAVIGRRATTVSGLRFTGTVAAEAMCEAVFSAGGEPLVLHGTVRHAPAELAGRLRRFDGVVLPGGGDLGPERYGQARGPETEQPDELQDDLDLAVVAAVIAQGIPTLAVCRGLQVLNVACGGTLTQHLDEGAIPHRDALHEVTAVSGSRLRGVVGADVFPVSSYHHQAVDRLGRGLRVTARSADGCVEALEHTTADVLAVQWHPEDLFATSAQDAALFADLIDRARDRKDAAA</sequence>
<gene>
    <name evidence="1" type="ORF">AB0I59_39315</name>
</gene>
<proteinExistence type="predicted"/>
<dbReference type="EMBL" id="JBFALK010000033">
    <property type="protein sequence ID" value="MEV0974677.1"/>
    <property type="molecule type" value="Genomic_DNA"/>
</dbReference>
<dbReference type="Proteomes" id="UP001551675">
    <property type="component" value="Unassembled WGS sequence"/>
</dbReference>